<name>A0A8X6PNC4_NEPPI</name>
<dbReference type="Proteomes" id="UP000887013">
    <property type="component" value="Unassembled WGS sequence"/>
</dbReference>
<dbReference type="OrthoDB" id="6432605at2759"/>
<evidence type="ECO:0000313" key="1">
    <source>
        <dbReference type="EMBL" id="GFT76204.1"/>
    </source>
</evidence>
<comment type="caution">
    <text evidence="1">The sequence shown here is derived from an EMBL/GenBank/DDBJ whole genome shotgun (WGS) entry which is preliminary data.</text>
</comment>
<keyword evidence="2" id="KW-1185">Reference proteome</keyword>
<gene>
    <name evidence="1" type="primary">X975_21762</name>
    <name evidence="1" type="ORF">NPIL_422751</name>
</gene>
<organism evidence="1 2">
    <name type="scientific">Nephila pilipes</name>
    <name type="common">Giant wood spider</name>
    <name type="synonym">Nephila maculata</name>
    <dbReference type="NCBI Taxonomy" id="299642"/>
    <lineage>
        <taxon>Eukaryota</taxon>
        <taxon>Metazoa</taxon>
        <taxon>Ecdysozoa</taxon>
        <taxon>Arthropoda</taxon>
        <taxon>Chelicerata</taxon>
        <taxon>Arachnida</taxon>
        <taxon>Araneae</taxon>
        <taxon>Araneomorphae</taxon>
        <taxon>Entelegynae</taxon>
        <taxon>Araneoidea</taxon>
        <taxon>Nephilidae</taxon>
        <taxon>Nephila</taxon>
    </lineage>
</organism>
<accession>A0A8X6PNC4</accession>
<dbReference type="InterPro" id="IPR005312">
    <property type="entry name" value="DUF1759"/>
</dbReference>
<dbReference type="Pfam" id="PF03564">
    <property type="entry name" value="DUF1759"/>
    <property type="match status" value="1"/>
</dbReference>
<sequence length="109" mass="12398">MSNTSLLLVDKQVFLRGYLDGEAKRLVDGICVIGDTYETTKKLLEEKYCNKDRIIQSHLDSLENLKPVQDPSPMELNDLYIECNRRLQALNALGENTEAYGRILAPKII</sequence>
<protein>
    <submittedName>
        <fullName evidence="1">Integrase catalytic domain-containing protein</fullName>
    </submittedName>
</protein>
<reference evidence="1" key="1">
    <citation type="submission" date="2020-08" db="EMBL/GenBank/DDBJ databases">
        <title>Multicomponent nature underlies the extraordinary mechanical properties of spider dragline silk.</title>
        <authorList>
            <person name="Kono N."/>
            <person name="Nakamura H."/>
            <person name="Mori M."/>
            <person name="Yoshida Y."/>
            <person name="Ohtoshi R."/>
            <person name="Malay A.D."/>
            <person name="Moran D.A.P."/>
            <person name="Tomita M."/>
            <person name="Numata K."/>
            <person name="Arakawa K."/>
        </authorList>
    </citation>
    <scope>NUCLEOTIDE SEQUENCE</scope>
</reference>
<evidence type="ECO:0000313" key="2">
    <source>
        <dbReference type="Proteomes" id="UP000887013"/>
    </source>
</evidence>
<dbReference type="AlphaFoldDB" id="A0A8X6PNC4"/>
<dbReference type="EMBL" id="BMAW01022095">
    <property type="protein sequence ID" value="GFT76204.1"/>
    <property type="molecule type" value="Genomic_DNA"/>
</dbReference>
<proteinExistence type="predicted"/>